<evidence type="ECO:0000313" key="1">
    <source>
        <dbReference type="EnsemblProtists" id="PYU1_T011764"/>
    </source>
</evidence>
<dbReference type="EnsemblProtists" id="PYU1_T011764">
    <property type="protein sequence ID" value="PYU1_T011764"/>
    <property type="gene ID" value="PYU1_G011738"/>
</dbReference>
<organism evidence="1 2">
    <name type="scientific">Globisporangium ultimum (strain ATCC 200006 / CBS 805.95 / DAOM BR144)</name>
    <name type="common">Pythium ultimum</name>
    <dbReference type="NCBI Taxonomy" id="431595"/>
    <lineage>
        <taxon>Eukaryota</taxon>
        <taxon>Sar</taxon>
        <taxon>Stramenopiles</taxon>
        <taxon>Oomycota</taxon>
        <taxon>Peronosporomycetes</taxon>
        <taxon>Pythiales</taxon>
        <taxon>Pythiaceae</taxon>
        <taxon>Globisporangium</taxon>
    </lineage>
</organism>
<name>K3X3G5_GLOUD</name>
<dbReference type="InParanoid" id="K3X3G5"/>
<dbReference type="AlphaFoldDB" id="K3X3G5"/>
<protein>
    <submittedName>
        <fullName evidence="1">Uncharacterized protein</fullName>
    </submittedName>
</protein>
<dbReference type="eggNOG" id="ENOG502ST7U">
    <property type="taxonomic scope" value="Eukaryota"/>
</dbReference>
<dbReference type="OMA" id="TNWPFSS"/>
<reference evidence="2" key="2">
    <citation type="submission" date="2010-04" db="EMBL/GenBank/DDBJ databases">
        <authorList>
            <person name="Buell R."/>
            <person name="Hamilton J."/>
            <person name="Hostetler J."/>
        </authorList>
    </citation>
    <scope>NUCLEOTIDE SEQUENCE [LARGE SCALE GENOMIC DNA]</scope>
    <source>
        <strain evidence="2">DAOM:BR144</strain>
    </source>
</reference>
<dbReference type="HOGENOM" id="CLU_138946_0_0_1"/>
<proteinExistence type="predicted"/>
<keyword evidence="2" id="KW-1185">Reference proteome</keyword>
<reference evidence="1" key="3">
    <citation type="submission" date="2015-02" db="UniProtKB">
        <authorList>
            <consortium name="EnsemblProtists"/>
        </authorList>
    </citation>
    <scope>IDENTIFICATION</scope>
    <source>
        <strain evidence="1">DAOM BR144</strain>
    </source>
</reference>
<reference evidence="2" key="1">
    <citation type="journal article" date="2010" name="Genome Biol.">
        <title>Genome sequence of the necrotrophic plant pathogen Pythium ultimum reveals original pathogenicity mechanisms and effector repertoire.</title>
        <authorList>
            <person name="Levesque C.A."/>
            <person name="Brouwer H."/>
            <person name="Cano L."/>
            <person name="Hamilton J.P."/>
            <person name="Holt C."/>
            <person name="Huitema E."/>
            <person name="Raffaele S."/>
            <person name="Robideau G.P."/>
            <person name="Thines M."/>
            <person name="Win J."/>
            <person name="Zerillo M.M."/>
            <person name="Beakes G.W."/>
            <person name="Boore J.L."/>
            <person name="Busam D."/>
            <person name="Dumas B."/>
            <person name="Ferriera S."/>
            <person name="Fuerstenberg S.I."/>
            <person name="Gachon C.M."/>
            <person name="Gaulin E."/>
            <person name="Govers F."/>
            <person name="Grenville-Briggs L."/>
            <person name="Horner N."/>
            <person name="Hostetler J."/>
            <person name="Jiang R.H."/>
            <person name="Johnson J."/>
            <person name="Krajaejun T."/>
            <person name="Lin H."/>
            <person name="Meijer H.J."/>
            <person name="Moore B."/>
            <person name="Morris P."/>
            <person name="Phuntmart V."/>
            <person name="Puiu D."/>
            <person name="Shetty J."/>
            <person name="Stajich J.E."/>
            <person name="Tripathy S."/>
            <person name="Wawra S."/>
            <person name="van West P."/>
            <person name="Whitty B.R."/>
            <person name="Coutinho P.M."/>
            <person name="Henrissat B."/>
            <person name="Martin F."/>
            <person name="Thomas P.D."/>
            <person name="Tyler B.M."/>
            <person name="De Vries R.P."/>
            <person name="Kamoun S."/>
            <person name="Yandell M."/>
            <person name="Tisserat N."/>
            <person name="Buell C.R."/>
        </authorList>
    </citation>
    <scope>NUCLEOTIDE SEQUENCE</scope>
    <source>
        <strain evidence="2">DAOM:BR144</strain>
    </source>
</reference>
<dbReference type="Proteomes" id="UP000019132">
    <property type="component" value="Unassembled WGS sequence"/>
</dbReference>
<sequence>MLSGVMRRNCSFRWSSARYTRAIFLRSSTLILVLACCCRFSIRISTRVSMLPVERSSIELSSPPLSAVKLRESHRYPFVPRMRSTPMPGSVTMCCFMRLTRCGATCTNWPFSSLP</sequence>
<dbReference type="VEuPathDB" id="FungiDB:PYU1_G011738"/>
<accession>K3X3G5</accession>
<evidence type="ECO:0000313" key="2">
    <source>
        <dbReference type="Proteomes" id="UP000019132"/>
    </source>
</evidence>
<dbReference type="EMBL" id="GL376637">
    <property type="status" value="NOT_ANNOTATED_CDS"/>
    <property type="molecule type" value="Genomic_DNA"/>
</dbReference>